<dbReference type="PROSITE" id="PS00681">
    <property type="entry name" value="CHAPERONINS_CPN10"/>
    <property type="match status" value="1"/>
</dbReference>
<evidence type="ECO:0000256" key="7">
    <source>
        <dbReference type="ARBA" id="ARBA00022840"/>
    </source>
</evidence>
<dbReference type="Gene3D" id="3.30.200.20">
    <property type="entry name" value="Phosphorylase Kinase, domain 1"/>
    <property type="match status" value="1"/>
</dbReference>
<evidence type="ECO:0000256" key="1">
    <source>
        <dbReference type="ARBA" id="ARBA00006975"/>
    </source>
</evidence>
<feature type="region of interest" description="Disordered" evidence="13">
    <location>
        <begin position="1"/>
        <end position="57"/>
    </location>
</feature>
<evidence type="ECO:0000256" key="4">
    <source>
        <dbReference type="ARBA" id="ARBA00022679"/>
    </source>
</evidence>
<evidence type="ECO:0000256" key="8">
    <source>
        <dbReference type="ARBA" id="ARBA00023186"/>
    </source>
</evidence>
<keyword evidence="6 15" id="KW-0418">Kinase</keyword>
<comment type="function">
    <text evidence="11">Eukaryotic CPN10 homolog which is essential for mitochondrial protein biogenesis, together with CPN60. Binds to CPN60 in the presence of Mg-ATP and suppresses the ATPase activity of the latter.</text>
</comment>
<feature type="compositionally biased region" description="Polar residues" evidence="13">
    <location>
        <begin position="337"/>
        <end position="349"/>
    </location>
</feature>
<dbReference type="eggNOG" id="KOG0590">
    <property type="taxonomic scope" value="Eukaryota"/>
</dbReference>
<dbReference type="Gene3D" id="1.10.510.10">
    <property type="entry name" value="Transferase(Phosphotransferase) domain 1"/>
    <property type="match status" value="1"/>
</dbReference>
<feature type="region of interest" description="Disordered" evidence="13">
    <location>
        <begin position="97"/>
        <end position="253"/>
    </location>
</feature>
<keyword evidence="3" id="KW-0723">Serine/threonine-protein kinase</keyword>
<dbReference type="InterPro" id="IPR008271">
    <property type="entry name" value="Ser/Thr_kinase_AS"/>
</dbReference>
<dbReference type="InterPro" id="IPR037124">
    <property type="entry name" value="Chaperonin_GroES_sf"/>
</dbReference>
<dbReference type="EC" id="2.7.11.1" evidence="2"/>
<feature type="compositionally biased region" description="Polar residues" evidence="13">
    <location>
        <begin position="193"/>
        <end position="209"/>
    </location>
</feature>
<feature type="region of interest" description="Disordered" evidence="13">
    <location>
        <begin position="259"/>
        <end position="278"/>
    </location>
</feature>
<comment type="similarity">
    <text evidence="1">Belongs to the GroES chaperonin family.</text>
</comment>
<dbReference type="GO" id="GO:0005829">
    <property type="term" value="C:cytosol"/>
    <property type="evidence" value="ECO:0007669"/>
    <property type="project" value="TreeGrafter"/>
</dbReference>
<dbReference type="InterPro" id="IPR011032">
    <property type="entry name" value="GroES-like_sf"/>
</dbReference>
<protein>
    <recommendedName>
        <fullName evidence="2">non-specific serine/threonine protein kinase</fullName>
        <ecNumber evidence="2">2.7.11.1</ecNumber>
    </recommendedName>
</protein>
<feature type="compositionally biased region" description="Basic and acidic residues" evidence="13">
    <location>
        <begin position="652"/>
        <end position="681"/>
    </location>
</feature>
<dbReference type="GO" id="GO:0044183">
    <property type="term" value="F:protein folding chaperone"/>
    <property type="evidence" value="ECO:0007669"/>
    <property type="project" value="InterPro"/>
</dbReference>
<dbReference type="InterPro" id="IPR020818">
    <property type="entry name" value="Chaperonin_GroES"/>
</dbReference>
<feature type="region of interest" description="Disordered" evidence="13">
    <location>
        <begin position="628"/>
        <end position="729"/>
    </location>
</feature>
<evidence type="ECO:0000259" key="14">
    <source>
        <dbReference type="PROSITE" id="PS50011"/>
    </source>
</evidence>
<accession>U7Q318</accession>
<keyword evidence="8" id="KW-0143">Chaperone</keyword>
<dbReference type="SMART" id="SM00220">
    <property type="entry name" value="S_TKc"/>
    <property type="match status" value="1"/>
</dbReference>
<dbReference type="GO" id="GO:0005524">
    <property type="term" value="F:ATP binding"/>
    <property type="evidence" value="ECO:0007669"/>
    <property type="project" value="UniProtKB-UniRule"/>
</dbReference>
<comment type="catalytic activity">
    <reaction evidence="9">
        <text>L-threonyl-[protein] + ATP = O-phospho-L-threonyl-[protein] + ADP + H(+)</text>
        <dbReference type="Rhea" id="RHEA:46608"/>
        <dbReference type="Rhea" id="RHEA-COMP:11060"/>
        <dbReference type="Rhea" id="RHEA-COMP:11605"/>
        <dbReference type="ChEBI" id="CHEBI:15378"/>
        <dbReference type="ChEBI" id="CHEBI:30013"/>
        <dbReference type="ChEBI" id="CHEBI:30616"/>
        <dbReference type="ChEBI" id="CHEBI:61977"/>
        <dbReference type="ChEBI" id="CHEBI:456216"/>
        <dbReference type="EC" id="2.7.11.1"/>
    </reaction>
</comment>
<evidence type="ECO:0000313" key="15">
    <source>
        <dbReference type="EMBL" id="ERT01562.1"/>
    </source>
</evidence>
<evidence type="ECO:0000256" key="6">
    <source>
        <dbReference type="ARBA" id="ARBA00022777"/>
    </source>
</evidence>
<dbReference type="PANTHER" id="PTHR24343">
    <property type="entry name" value="SERINE/THREONINE KINASE"/>
    <property type="match status" value="1"/>
</dbReference>
<reference evidence="16" key="1">
    <citation type="journal article" date="2014" name="Genome Announc.">
        <title>Genome sequence of the pathogenic fungus Sporothrix schenckii (ATCC 58251).</title>
        <authorList>
            <person name="Cuomo C.A."/>
            <person name="Rodriguez-Del Valle N."/>
            <person name="Perez-Sanchez L."/>
            <person name="Abouelleil A."/>
            <person name="Goldberg J."/>
            <person name="Young S."/>
            <person name="Zeng Q."/>
            <person name="Birren B.W."/>
        </authorList>
    </citation>
    <scope>NUCLEOTIDE SEQUENCE [LARGE SCALE GENOMIC DNA]</scope>
    <source>
        <strain evidence="16">ATCC 58251 / de Perez 2211183</strain>
    </source>
</reference>
<evidence type="ECO:0000256" key="12">
    <source>
        <dbReference type="PROSITE-ProRule" id="PRU10141"/>
    </source>
</evidence>
<dbReference type="SMART" id="SM00883">
    <property type="entry name" value="Cpn10"/>
    <property type="match status" value="1"/>
</dbReference>
<keyword evidence="7 12" id="KW-0067">ATP-binding</keyword>
<dbReference type="GO" id="GO:0005739">
    <property type="term" value="C:mitochondrion"/>
    <property type="evidence" value="ECO:0007669"/>
    <property type="project" value="UniProtKB-ARBA"/>
</dbReference>
<organism evidence="15 16">
    <name type="scientific">Sporothrix schenckii (strain ATCC 58251 / de Perez 2211183)</name>
    <name type="common">Rose-picker's disease fungus</name>
    <dbReference type="NCBI Taxonomy" id="1391915"/>
    <lineage>
        <taxon>Eukaryota</taxon>
        <taxon>Fungi</taxon>
        <taxon>Dikarya</taxon>
        <taxon>Ascomycota</taxon>
        <taxon>Pezizomycotina</taxon>
        <taxon>Sordariomycetes</taxon>
        <taxon>Sordariomycetidae</taxon>
        <taxon>Ophiostomatales</taxon>
        <taxon>Ophiostomataceae</taxon>
        <taxon>Sporothrix</taxon>
    </lineage>
</organism>
<dbReference type="Gene3D" id="2.30.33.40">
    <property type="entry name" value="GroES chaperonin"/>
    <property type="match status" value="1"/>
</dbReference>
<dbReference type="CDD" id="cd00320">
    <property type="entry name" value="cpn10"/>
    <property type="match status" value="1"/>
</dbReference>
<evidence type="ECO:0000256" key="13">
    <source>
        <dbReference type="SAM" id="MobiDB-lite"/>
    </source>
</evidence>
<feature type="binding site" evidence="12">
    <location>
        <position position="432"/>
    </location>
    <ligand>
        <name>ATP</name>
        <dbReference type="ChEBI" id="CHEBI:30616"/>
    </ligand>
</feature>
<dbReference type="HAMAP" id="MF_00580">
    <property type="entry name" value="CH10"/>
    <property type="match status" value="1"/>
</dbReference>
<evidence type="ECO:0000256" key="10">
    <source>
        <dbReference type="ARBA" id="ARBA00048679"/>
    </source>
</evidence>
<feature type="compositionally biased region" description="Basic and acidic residues" evidence="13">
    <location>
        <begin position="689"/>
        <end position="729"/>
    </location>
</feature>
<dbReference type="PROSITE" id="PS00108">
    <property type="entry name" value="PROTEIN_KINASE_ST"/>
    <property type="match status" value="1"/>
</dbReference>
<dbReference type="OrthoDB" id="6513151at2759"/>
<evidence type="ECO:0000313" key="16">
    <source>
        <dbReference type="Proteomes" id="UP000018087"/>
    </source>
</evidence>
<dbReference type="EMBL" id="KI440843">
    <property type="protein sequence ID" value="ERT01562.1"/>
    <property type="molecule type" value="Genomic_DNA"/>
</dbReference>
<proteinExistence type="inferred from homology"/>
<evidence type="ECO:0000256" key="9">
    <source>
        <dbReference type="ARBA" id="ARBA00047899"/>
    </source>
</evidence>
<dbReference type="FunFam" id="1.10.510.10:FF:000595">
    <property type="entry name" value="Protein kinase, putative (AFU_orthologue AFUA_5G11840)"/>
    <property type="match status" value="1"/>
</dbReference>
<dbReference type="Pfam" id="PF00069">
    <property type="entry name" value="Pkinase"/>
    <property type="match status" value="1"/>
</dbReference>
<dbReference type="Pfam" id="PF00166">
    <property type="entry name" value="Cpn10"/>
    <property type="match status" value="1"/>
</dbReference>
<dbReference type="InterPro" id="IPR017441">
    <property type="entry name" value="Protein_kinase_ATP_BS"/>
</dbReference>
<dbReference type="InterPro" id="IPR000719">
    <property type="entry name" value="Prot_kinase_dom"/>
</dbReference>
<dbReference type="SUPFAM" id="SSF50129">
    <property type="entry name" value="GroES-like"/>
    <property type="match status" value="1"/>
</dbReference>
<dbReference type="PRINTS" id="PR00297">
    <property type="entry name" value="CHAPERONIN10"/>
</dbReference>
<dbReference type="InterPro" id="IPR018369">
    <property type="entry name" value="Chaprnonin_Cpn10_CS"/>
</dbReference>
<evidence type="ECO:0000256" key="2">
    <source>
        <dbReference type="ARBA" id="ARBA00012513"/>
    </source>
</evidence>
<dbReference type="SUPFAM" id="SSF56112">
    <property type="entry name" value="Protein kinase-like (PK-like)"/>
    <property type="match status" value="1"/>
</dbReference>
<evidence type="ECO:0000256" key="11">
    <source>
        <dbReference type="ARBA" id="ARBA00056825"/>
    </source>
</evidence>
<dbReference type="InterPro" id="IPR011009">
    <property type="entry name" value="Kinase-like_dom_sf"/>
</dbReference>
<comment type="catalytic activity">
    <reaction evidence="10">
        <text>L-seryl-[protein] + ATP = O-phospho-L-seryl-[protein] + ADP + H(+)</text>
        <dbReference type="Rhea" id="RHEA:17989"/>
        <dbReference type="Rhea" id="RHEA-COMP:9863"/>
        <dbReference type="Rhea" id="RHEA-COMP:11604"/>
        <dbReference type="ChEBI" id="CHEBI:15378"/>
        <dbReference type="ChEBI" id="CHEBI:29999"/>
        <dbReference type="ChEBI" id="CHEBI:30616"/>
        <dbReference type="ChEBI" id="CHEBI:83421"/>
        <dbReference type="ChEBI" id="CHEBI:456216"/>
        <dbReference type="EC" id="2.7.11.1"/>
    </reaction>
</comment>
<keyword evidence="4" id="KW-0808">Transferase</keyword>
<keyword evidence="5 12" id="KW-0547">Nucleotide-binding</keyword>
<evidence type="ECO:0000256" key="3">
    <source>
        <dbReference type="ARBA" id="ARBA00022527"/>
    </source>
</evidence>
<gene>
    <name evidence="15" type="ORF">HMPREF1624_02813</name>
</gene>
<dbReference type="GO" id="GO:0004674">
    <property type="term" value="F:protein serine/threonine kinase activity"/>
    <property type="evidence" value="ECO:0007669"/>
    <property type="project" value="UniProtKB-KW"/>
</dbReference>
<feature type="domain" description="Protein kinase" evidence="14">
    <location>
        <begin position="403"/>
        <end position="774"/>
    </location>
</feature>
<feature type="region of interest" description="Disordered" evidence="13">
    <location>
        <begin position="293"/>
        <end position="349"/>
    </location>
</feature>
<dbReference type="HOGENOM" id="CLU_000288_82_1_1"/>
<dbReference type="PROSITE" id="PS00107">
    <property type="entry name" value="PROTEIN_KINASE_ATP"/>
    <property type="match status" value="1"/>
</dbReference>
<sequence length="879" mass="95700">MTGLAPAQKQVHDAPNAAGTPGSTSDGRPGSSIRFQHQIEDTDFATKGQPAAGFQPGVVDANVTPEQLRDLTTSLGAARLQGLRVANFAYEPMSLPASRTVSHDDDSRHASGQQTPASGGSPMLSAAAHEIQSPPLTPSGTPYLDAERKSPLMPTDVASSQGPRHGVITPQESSKDASPPASKANLAVADNRPATSGDTSRRPVSSSGIHDQVLDGNHRKGMFSIGPTVSGSSGSAGGGKSLPVSREVSPSRNNSAAQFYTRPFTPSGDSHDPYAANKRQPQNKIEPRFMFSRLSKRKDPSPTASTISIPKHKDEKRHSGLFGNHQHKKNHDDAAQEDSQITHSRQSSMSDLKRFFKLGPSHHHKIKRAVSPAMSIRSAKLPGSKSFTQIPFGDEHSLTSKYGKLGKVLGAGAGGSVRLMKRSEDNTVFAVKEFRARHAYENEKDYVKKLTAEYCIGSSLHHGNIIETLDIIREKQKWYEVMEYAPYDLFAIVMTGQMTRAEVACCFLQIVSGVTYLHSMGLAHRDLKLDNVVVSEHGIMKIIDFGSAHVFKYPFESGVVMASGIVGSDPYLAPEVYDERKYDPTAVDIWSLAIIFCCMTLRRFPWKVPRLSDNSYKLFAAEPTPGHDPKKLAMAGRLGSSARADEEPLVEAAEKEKVEQPEQQAKEISEKKDVAEEKVKVTETNIKPETAEKTNNDGLTDKADKKDDVKEAVDKSAESSKAADKPAEKREVIRGPWRILRLLPRESRVVIGSMLAIDPKDRIKMADLIKDPWVADTSGLRSIKSLVPLLDRVLVQRAKSETKTASGIFLPESSVKDLNEAHVLAVGPGNLDKDGKRTPMGVAAGDKVLIPQYGGSPIKVGDEEYHLFRDSEILAKINE</sequence>
<dbReference type="PANTHER" id="PTHR24343:SF137">
    <property type="entry name" value="SERINE_THREONINE-PROTEIN KINASE HRK1"/>
    <property type="match status" value="1"/>
</dbReference>
<name>U7Q318_SPOS1</name>
<keyword evidence="16" id="KW-1185">Reference proteome</keyword>
<dbReference type="AlphaFoldDB" id="U7Q318"/>
<evidence type="ECO:0000256" key="5">
    <source>
        <dbReference type="ARBA" id="ARBA00022741"/>
    </source>
</evidence>
<dbReference type="FunFam" id="2.30.33.40:FF:000002">
    <property type="entry name" value="10 kDa chaperonin, mitochondrial"/>
    <property type="match status" value="1"/>
</dbReference>
<dbReference type="PROSITE" id="PS50011">
    <property type="entry name" value="PROTEIN_KINASE_DOM"/>
    <property type="match status" value="1"/>
</dbReference>
<dbReference type="Proteomes" id="UP000018087">
    <property type="component" value="Unassembled WGS sequence"/>
</dbReference>
<dbReference type="eggNOG" id="KOG1641">
    <property type="taxonomic scope" value="Eukaryota"/>
</dbReference>
<dbReference type="STRING" id="1391915.U7Q318"/>